<dbReference type="AlphaFoldDB" id="A0A7U7GFR6"/>
<accession>A0A7U7GFR6</accession>
<dbReference type="InterPro" id="IPR007890">
    <property type="entry name" value="CHASE2"/>
</dbReference>
<comment type="caution">
    <text evidence="3">The sequence shown here is derived from an EMBL/GenBank/DDBJ whole genome shotgun (WGS) entry which is preliminary data.</text>
</comment>
<feature type="transmembrane region" description="Helical" evidence="1">
    <location>
        <begin position="376"/>
        <end position="395"/>
    </location>
</feature>
<dbReference type="PANTHER" id="PTHR43081">
    <property type="entry name" value="ADENYLATE CYCLASE, TERMINAL-DIFFERENTIATION SPECIFIC-RELATED"/>
    <property type="match status" value="1"/>
</dbReference>
<dbReference type="EMBL" id="CBTK010000289">
    <property type="protein sequence ID" value="CDH47056.1"/>
    <property type="molecule type" value="Genomic_DNA"/>
</dbReference>
<protein>
    <submittedName>
        <fullName evidence="3">Adenylate cyclase</fullName>
    </submittedName>
</protein>
<dbReference type="OrthoDB" id="9806704at2"/>
<evidence type="ECO:0000259" key="2">
    <source>
        <dbReference type="PROSITE" id="PS50125"/>
    </source>
</evidence>
<dbReference type="CDD" id="cd07302">
    <property type="entry name" value="CHD"/>
    <property type="match status" value="1"/>
</dbReference>
<dbReference type="GO" id="GO:0006171">
    <property type="term" value="P:cAMP biosynthetic process"/>
    <property type="evidence" value="ECO:0007669"/>
    <property type="project" value="TreeGrafter"/>
</dbReference>
<dbReference type="PROSITE" id="PS50125">
    <property type="entry name" value="GUANYLATE_CYCLASE_2"/>
    <property type="match status" value="1"/>
</dbReference>
<dbReference type="RefSeq" id="WP_051498049.1">
    <property type="nucleotide sequence ID" value="NZ_CBTK010000289.1"/>
</dbReference>
<dbReference type="InterPro" id="IPR050697">
    <property type="entry name" value="Adenylyl/Guanylyl_Cyclase_3/4"/>
</dbReference>
<keyword evidence="1" id="KW-1133">Transmembrane helix</keyword>
<dbReference type="SMART" id="SM00044">
    <property type="entry name" value="CYCc"/>
    <property type="match status" value="1"/>
</dbReference>
<keyword evidence="1" id="KW-0812">Transmembrane</keyword>
<dbReference type="SMART" id="SM01080">
    <property type="entry name" value="CHASE2"/>
    <property type="match status" value="1"/>
</dbReference>
<evidence type="ECO:0000313" key="3">
    <source>
        <dbReference type="EMBL" id="CDH47056.1"/>
    </source>
</evidence>
<dbReference type="InterPro" id="IPR029787">
    <property type="entry name" value="Nucleotide_cyclase"/>
</dbReference>
<dbReference type="SUPFAM" id="SSF55073">
    <property type="entry name" value="Nucleotide cyclase"/>
    <property type="match status" value="1"/>
</dbReference>
<dbReference type="Proteomes" id="UP000019184">
    <property type="component" value="Unassembled WGS sequence"/>
</dbReference>
<dbReference type="PANTHER" id="PTHR43081:SF1">
    <property type="entry name" value="ADENYLATE CYCLASE, TERMINAL-DIFFERENTIATION SPECIFIC"/>
    <property type="match status" value="1"/>
</dbReference>
<feature type="transmembrane region" description="Helical" evidence="1">
    <location>
        <begin position="401"/>
        <end position="424"/>
    </location>
</feature>
<dbReference type="InterPro" id="IPR001054">
    <property type="entry name" value="A/G_cyclase"/>
</dbReference>
<reference evidence="3 4" key="1">
    <citation type="journal article" date="2014" name="ISME J.">
        <title>Candidatus Competibacter-lineage genomes retrieved from metagenomes reveal functional metabolic diversity.</title>
        <authorList>
            <person name="McIlroy S.J."/>
            <person name="Albertsen M."/>
            <person name="Andresen E.K."/>
            <person name="Saunders A.M."/>
            <person name="Kristiansen R."/>
            <person name="Stokholm-Bjerregaard M."/>
            <person name="Nielsen K.L."/>
            <person name="Nielsen P.H."/>
        </authorList>
    </citation>
    <scope>NUCLEOTIDE SEQUENCE [LARGE SCALE GENOMIC DNA]</scope>
    <source>
        <strain evidence="3 4">Run_B_J11</strain>
    </source>
</reference>
<dbReference type="Pfam" id="PF05226">
    <property type="entry name" value="CHASE2"/>
    <property type="match status" value="1"/>
</dbReference>
<dbReference type="GO" id="GO:0035556">
    <property type="term" value="P:intracellular signal transduction"/>
    <property type="evidence" value="ECO:0007669"/>
    <property type="project" value="InterPro"/>
</dbReference>
<keyword evidence="1" id="KW-0472">Membrane</keyword>
<gene>
    <name evidence="3" type="ORF">BN874_710019</name>
</gene>
<name>A0A7U7GFR6_9GAMM</name>
<feature type="transmembrane region" description="Helical" evidence="1">
    <location>
        <begin position="26"/>
        <end position="47"/>
    </location>
</feature>
<proteinExistence type="predicted"/>
<evidence type="ECO:0000256" key="1">
    <source>
        <dbReference type="SAM" id="Phobius"/>
    </source>
</evidence>
<feature type="domain" description="Guanylate cyclase" evidence="2">
    <location>
        <begin position="470"/>
        <end position="608"/>
    </location>
</feature>
<dbReference type="GO" id="GO:0004016">
    <property type="term" value="F:adenylate cyclase activity"/>
    <property type="evidence" value="ECO:0007669"/>
    <property type="project" value="UniProtKB-ARBA"/>
</dbReference>
<sequence length="671" mass="74474">MEQIQGLRWKLQFPLKLSNGFTNGRALVVCLLFGHLVFVGLLGLWYVGALQALEFLAYDQHLRRQTLTPPDERIVLIGETEADLRRWGYPLPDGILAEVLERLAQGRPRVIGVDKYRDLSVPPGSERLDQLLRRHPEVIWVTKFGNFAARDPAIDPPPALADTDQVGFSDVPIDEDGRVRRGLLFLDDGRQVFTAFALAVVLRYLQPERLTPQPDPDHPAHLRLGATTIPPLTADAGGYIHADTAGYQYLLDYRGRVSATRIYTLSDVLQGRLPVAQLADNIVLLGAMAESLSDEFQVPVRHFIADAPSLSRPAGDPSGRIAGVALHALQVNQLLRFALAGDAPIRGVSGFAEMIWLWGWCMAGVGLARCRWRFRWLLLLMAGALAVLAGIWQAAFLEHLWLPLAAPALGLTITAALVTVYLSVRGRAEKRLLMNLFARHVAPEVADTLWRERKRLVAGGRLLPQRLIATVLFADIRGFTPIAEILEPAQLMDWLNVYMEAMTQVIMAHGGVIKQYVGDEIMALFGVPVPRQTEAEMARDAMQAVRCALAMGEQLRQINMQWTEQKSPTIAVRIGIYTGPLVAGSLGGSQRLEYAVVGDAVNIASRLESFDKETHDLVNNPCRVLIGETTFRYLDGQFRVTEMGRVKFKGKQQEIAVYRVEGNPTETARTF</sequence>
<dbReference type="Pfam" id="PF00211">
    <property type="entry name" value="Guanylate_cyc"/>
    <property type="match status" value="1"/>
</dbReference>
<keyword evidence="4" id="KW-1185">Reference proteome</keyword>
<organism evidence="3 4">
    <name type="scientific">Candidatus Contendobacter odensis Run_B_J11</name>
    <dbReference type="NCBI Taxonomy" id="1400861"/>
    <lineage>
        <taxon>Bacteria</taxon>
        <taxon>Pseudomonadati</taxon>
        <taxon>Pseudomonadota</taxon>
        <taxon>Gammaproteobacteria</taxon>
        <taxon>Candidatus Competibacteraceae</taxon>
        <taxon>Candidatus Contendibacter</taxon>
    </lineage>
</organism>
<dbReference type="Gene3D" id="3.30.70.1230">
    <property type="entry name" value="Nucleotide cyclase"/>
    <property type="match status" value="1"/>
</dbReference>
<evidence type="ECO:0000313" key="4">
    <source>
        <dbReference type="Proteomes" id="UP000019184"/>
    </source>
</evidence>